<protein>
    <submittedName>
        <fullName evidence="2">Uncharacterized protein</fullName>
    </submittedName>
</protein>
<reference evidence="2" key="1">
    <citation type="submission" date="2022-11" db="UniProtKB">
        <authorList>
            <consortium name="WormBaseParasite"/>
        </authorList>
    </citation>
    <scope>IDENTIFICATION</scope>
</reference>
<dbReference type="WBParaSite" id="maker-E.canG7_contigs_0182-snap-gene-0.3-mRNA-1">
    <property type="protein sequence ID" value="maker-E.canG7_contigs_0182-snap-gene-0.3-mRNA-1"/>
    <property type="gene ID" value="EcG7_08836"/>
</dbReference>
<evidence type="ECO:0000313" key="2">
    <source>
        <dbReference type="WBParaSite" id="maker-E.canG7_contigs_0182-snap-gene-0.3-mRNA-1"/>
    </source>
</evidence>
<organism evidence="1 2">
    <name type="scientific">Echinococcus canadensis</name>
    <dbReference type="NCBI Taxonomy" id="519352"/>
    <lineage>
        <taxon>Eukaryota</taxon>
        <taxon>Metazoa</taxon>
        <taxon>Spiralia</taxon>
        <taxon>Lophotrochozoa</taxon>
        <taxon>Platyhelminthes</taxon>
        <taxon>Cestoda</taxon>
        <taxon>Eucestoda</taxon>
        <taxon>Cyclophyllidea</taxon>
        <taxon>Taeniidae</taxon>
        <taxon>Echinococcus</taxon>
        <taxon>Echinococcus canadensis group</taxon>
    </lineage>
</organism>
<dbReference type="InterPro" id="IPR027417">
    <property type="entry name" value="P-loop_NTPase"/>
</dbReference>
<dbReference type="AlphaFoldDB" id="A0A915EVN5"/>
<sequence length="128" mass="13990">MLQSPELVFMLSRKAGGCGLTLIGANRLVVFDPAGDPASDDYKCGSLLSPEISFITAGPCAGQSRLMCVILIKGVRSDLFHVQKSALRESSAQAGASREVDCDRELSMWDHNYHRNAFEDCSEDGRRH</sequence>
<name>A0A915EVN5_9CEST</name>
<dbReference type="Gene3D" id="3.40.50.300">
    <property type="entry name" value="P-loop containing nucleotide triphosphate hydrolases"/>
    <property type="match status" value="1"/>
</dbReference>
<accession>A0A915EVN5</accession>
<proteinExistence type="predicted"/>
<evidence type="ECO:0000313" key="1">
    <source>
        <dbReference type="Proteomes" id="UP000887562"/>
    </source>
</evidence>
<keyword evidence="1" id="KW-1185">Reference proteome</keyword>
<dbReference type="Proteomes" id="UP000887562">
    <property type="component" value="Unplaced"/>
</dbReference>